<keyword evidence="3" id="KW-1185">Reference proteome</keyword>
<reference evidence="2" key="3">
    <citation type="submission" date="2015-04" db="UniProtKB">
        <authorList>
            <consortium name="EnsemblPlants"/>
        </authorList>
    </citation>
    <scope>IDENTIFICATION</scope>
</reference>
<feature type="region of interest" description="Disordered" evidence="1">
    <location>
        <begin position="1"/>
        <end position="21"/>
    </location>
</feature>
<dbReference type="EnsemblPlants" id="LPERR05G01900.1">
    <property type="protein sequence ID" value="LPERR05G01900.1"/>
    <property type="gene ID" value="LPERR05G01900"/>
</dbReference>
<proteinExistence type="predicted"/>
<dbReference type="AlphaFoldDB" id="A0A0D9WCC4"/>
<sequence length="81" mass="8674">MRCDGGKHGRAPFRPDLTDTRTHHRIAGPTAQLPTCDLTQGPPSCSSILPKQSKQSSAPMYPAAAAASYKCSLQKLLLLLI</sequence>
<evidence type="ECO:0000313" key="3">
    <source>
        <dbReference type="Proteomes" id="UP000032180"/>
    </source>
</evidence>
<reference evidence="3" key="2">
    <citation type="submission" date="2013-12" db="EMBL/GenBank/DDBJ databases">
        <authorList>
            <person name="Yu Y."/>
            <person name="Lee S."/>
            <person name="de Baynast K."/>
            <person name="Wissotski M."/>
            <person name="Liu L."/>
            <person name="Talag J."/>
            <person name="Goicoechea J."/>
            <person name="Angelova A."/>
            <person name="Jetty R."/>
            <person name="Kudrna D."/>
            <person name="Golser W."/>
            <person name="Rivera L."/>
            <person name="Zhang J."/>
            <person name="Wing R."/>
        </authorList>
    </citation>
    <scope>NUCLEOTIDE SEQUENCE</scope>
</reference>
<dbReference type="Proteomes" id="UP000032180">
    <property type="component" value="Chromosome 5"/>
</dbReference>
<accession>A0A0D9WCC4</accession>
<evidence type="ECO:0000313" key="2">
    <source>
        <dbReference type="EnsemblPlants" id="LPERR05G01900.1"/>
    </source>
</evidence>
<protein>
    <submittedName>
        <fullName evidence="2">Uncharacterized protein</fullName>
    </submittedName>
</protein>
<name>A0A0D9WCC4_9ORYZ</name>
<dbReference type="HOGENOM" id="CLU_2577320_0_0_1"/>
<organism evidence="2 3">
    <name type="scientific">Leersia perrieri</name>
    <dbReference type="NCBI Taxonomy" id="77586"/>
    <lineage>
        <taxon>Eukaryota</taxon>
        <taxon>Viridiplantae</taxon>
        <taxon>Streptophyta</taxon>
        <taxon>Embryophyta</taxon>
        <taxon>Tracheophyta</taxon>
        <taxon>Spermatophyta</taxon>
        <taxon>Magnoliopsida</taxon>
        <taxon>Liliopsida</taxon>
        <taxon>Poales</taxon>
        <taxon>Poaceae</taxon>
        <taxon>BOP clade</taxon>
        <taxon>Oryzoideae</taxon>
        <taxon>Oryzeae</taxon>
        <taxon>Oryzinae</taxon>
        <taxon>Leersia</taxon>
    </lineage>
</organism>
<reference evidence="2 3" key="1">
    <citation type="submission" date="2012-08" db="EMBL/GenBank/DDBJ databases">
        <title>Oryza genome evolution.</title>
        <authorList>
            <person name="Wing R.A."/>
        </authorList>
    </citation>
    <scope>NUCLEOTIDE SEQUENCE</scope>
</reference>
<evidence type="ECO:0000256" key="1">
    <source>
        <dbReference type="SAM" id="MobiDB-lite"/>
    </source>
</evidence>
<dbReference type="Gramene" id="LPERR05G01900.1">
    <property type="protein sequence ID" value="LPERR05G01900.1"/>
    <property type="gene ID" value="LPERR05G01900"/>
</dbReference>